<dbReference type="InterPro" id="IPR012762">
    <property type="entry name" value="Ubiq_biosynth_COQ9"/>
</dbReference>
<dbReference type="InterPro" id="IPR013718">
    <property type="entry name" value="COQ9_C"/>
</dbReference>
<evidence type="ECO:0000256" key="3">
    <source>
        <dbReference type="ARBA" id="ARBA00022688"/>
    </source>
</evidence>
<dbReference type="Proteomes" id="UP000070371">
    <property type="component" value="Chromosome"/>
</dbReference>
<comment type="similarity">
    <text evidence="2">Belongs to the COQ9 family.</text>
</comment>
<evidence type="ECO:0000256" key="7">
    <source>
        <dbReference type="SAM" id="MobiDB-lite"/>
    </source>
</evidence>
<evidence type="ECO:0000256" key="1">
    <source>
        <dbReference type="ARBA" id="ARBA00004749"/>
    </source>
</evidence>
<evidence type="ECO:0000256" key="4">
    <source>
        <dbReference type="ARBA" id="ARBA00022946"/>
    </source>
</evidence>
<feature type="region of interest" description="Disordered" evidence="7">
    <location>
        <begin position="214"/>
        <end position="234"/>
    </location>
</feature>
<proteinExistence type="inferred from homology"/>
<accession>A0A126UZ09</accession>
<evidence type="ECO:0000256" key="6">
    <source>
        <dbReference type="ARBA" id="ARBA00058104"/>
    </source>
</evidence>
<dbReference type="KEGG" id="hat:RC74_08575"/>
<gene>
    <name evidence="9" type="ORF">RC74_08575</name>
</gene>
<keyword evidence="10" id="KW-1185">Reference proteome</keyword>
<dbReference type="Pfam" id="PF08511">
    <property type="entry name" value="COQ9"/>
    <property type="match status" value="1"/>
</dbReference>
<keyword evidence="4" id="KW-0809">Transit peptide</keyword>
<dbReference type="NCBIfam" id="TIGR02396">
    <property type="entry name" value="diverge_rpsU"/>
    <property type="match status" value="1"/>
</dbReference>
<protein>
    <submittedName>
        <fullName evidence="9">Ubiquinone biosynthesis protein</fullName>
    </submittedName>
</protein>
<dbReference type="RefSeq" id="WP_039001872.1">
    <property type="nucleotide sequence ID" value="NZ_CP014327.1"/>
</dbReference>
<dbReference type="AlphaFoldDB" id="A0A126UZ09"/>
<dbReference type="PANTHER" id="PTHR21427:SF19">
    <property type="entry name" value="UBIQUINONE BIOSYNTHESIS PROTEIN COQ9, MITOCHONDRIAL"/>
    <property type="match status" value="1"/>
</dbReference>
<comment type="pathway">
    <text evidence="1">Cofactor biosynthesis; ubiquinone biosynthesis.</text>
</comment>
<dbReference type="GO" id="GO:0006744">
    <property type="term" value="P:ubiquinone biosynthetic process"/>
    <property type="evidence" value="ECO:0007669"/>
    <property type="project" value="UniProtKB-KW"/>
</dbReference>
<dbReference type="OrthoDB" id="7201143at2"/>
<reference evidence="9 10" key="1">
    <citation type="submission" date="2016-02" db="EMBL/GenBank/DDBJ databases">
        <title>Complete genome sequence of Halocynthiibacter arcticus PAMC 20958t from arctic marine sediment.</title>
        <authorList>
            <person name="Lee Y.M."/>
            <person name="Baek K."/>
            <person name="Lee H.K."/>
            <person name="Shin S.C."/>
        </authorList>
    </citation>
    <scope>NUCLEOTIDE SEQUENCE [LARGE SCALE GENOMIC DNA]</scope>
    <source>
        <strain evidence="9">PAMC 20958</strain>
    </source>
</reference>
<keyword evidence="3" id="KW-0831">Ubiquinone biosynthesis</keyword>
<evidence type="ECO:0000256" key="2">
    <source>
        <dbReference type="ARBA" id="ARBA00010766"/>
    </source>
</evidence>
<keyword evidence="9" id="KW-0830">Ubiquinone</keyword>
<name>A0A126UZ09_9RHOB</name>
<dbReference type="STRING" id="1579316.RC74_08575"/>
<evidence type="ECO:0000313" key="9">
    <source>
        <dbReference type="EMBL" id="AML51298.1"/>
    </source>
</evidence>
<dbReference type="PANTHER" id="PTHR21427">
    <property type="entry name" value="UBIQUINONE BIOSYNTHESIS PROTEIN COQ9, MITOCHONDRIAL"/>
    <property type="match status" value="1"/>
</dbReference>
<evidence type="ECO:0000256" key="5">
    <source>
        <dbReference type="ARBA" id="ARBA00023121"/>
    </source>
</evidence>
<feature type="domain" description="COQ9 C-terminal" evidence="8">
    <location>
        <begin position="117"/>
        <end position="186"/>
    </location>
</feature>
<dbReference type="GO" id="GO:0008289">
    <property type="term" value="F:lipid binding"/>
    <property type="evidence" value="ECO:0007669"/>
    <property type="project" value="UniProtKB-KW"/>
</dbReference>
<evidence type="ECO:0000259" key="8">
    <source>
        <dbReference type="Pfam" id="PF08511"/>
    </source>
</evidence>
<keyword evidence="5" id="KW-0446">Lipid-binding</keyword>
<sequence>MSEQLLKTKEALLEAALPHVVFDGWSTATLAEAALDAGISPEDAQAAYPRGGVDLAIAFHKVGDAMMLERLAAADMSNLRFRDKIAAAVRYRIEAVTDKDAVRKGSALFALPQNAADGSKLVWGTCDAIWNALGDTSDDVNWYTKRATLSGVYASTVLYWLGDNGEGNAATWEFLDRRIDNVMQIEKFKASVRKNPILSKLMAGPAKVLSGIRAPHSAGNRDDLPGHWSPKDVT</sequence>
<dbReference type="EMBL" id="CP014327">
    <property type="protein sequence ID" value="AML51298.1"/>
    <property type="molecule type" value="Genomic_DNA"/>
</dbReference>
<evidence type="ECO:0000313" key="10">
    <source>
        <dbReference type="Proteomes" id="UP000070371"/>
    </source>
</evidence>
<dbReference type="Gene3D" id="1.10.357.10">
    <property type="entry name" value="Tetracycline Repressor, domain 2"/>
    <property type="match status" value="1"/>
</dbReference>
<comment type="function">
    <text evidence="6">Membrane-associated protein that warps the membrane surface to access and bind aromatic isoprenes with high specificity, including ubiquinone (CoQ) isoprene intermediates and presents them directly to COQ7, therefore facilitating the COQ7-mediated hydroxylase step. Participates in the biosynthesis of coenzyme Q, also named ubiquinone, an essential lipid-soluble electron transporter for aerobic cellular respiration.</text>
</comment>
<organism evidence="9 10">
    <name type="scientific">Falsihalocynthiibacter arcticus</name>
    <dbReference type="NCBI Taxonomy" id="1579316"/>
    <lineage>
        <taxon>Bacteria</taxon>
        <taxon>Pseudomonadati</taxon>
        <taxon>Pseudomonadota</taxon>
        <taxon>Alphaproteobacteria</taxon>
        <taxon>Rhodobacterales</taxon>
        <taxon>Roseobacteraceae</taxon>
        <taxon>Falsihalocynthiibacter</taxon>
    </lineage>
</organism>
<feature type="compositionally biased region" description="Basic and acidic residues" evidence="7">
    <location>
        <begin position="219"/>
        <end position="234"/>
    </location>
</feature>